<evidence type="ECO:0000313" key="2">
    <source>
        <dbReference type="EMBL" id="GAA3833516.1"/>
    </source>
</evidence>
<evidence type="ECO:0000256" key="1">
    <source>
        <dbReference type="SAM" id="SignalP"/>
    </source>
</evidence>
<dbReference type="RefSeq" id="WP_344778505.1">
    <property type="nucleotide sequence ID" value="NZ_BAABAH010000019.1"/>
</dbReference>
<dbReference type="Proteomes" id="UP001501821">
    <property type="component" value="Unassembled WGS sequence"/>
</dbReference>
<comment type="caution">
    <text evidence="2">The sequence shown here is derived from an EMBL/GenBank/DDBJ whole genome shotgun (WGS) entry which is preliminary data.</text>
</comment>
<keyword evidence="3" id="KW-1185">Reference proteome</keyword>
<feature type="signal peptide" evidence="1">
    <location>
        <begin position="1"/>
        <end position="32"/>
    </location>
</feature>
<proteinExistence type="predicted"/>
<feature type="chain" id="PRO_5046611116" evidence="1">
    <location>
        <begin position="33"/>
        <end position="228"/>
    </location>
</feature>
<reference evidence="3" key="1">
    <citation type="journal article" date="2019" name="Int. J. Syst. Evol. Microbiol.">
        <title>The Global Catalogue of Microorganisms (GCM) 10K type strain sequencing project: providing services to taxonomists for standard genome sequencing and annotation.</title>
        <authorList>
            <consortium name="The Broad Institute Genomics Platform"/>
            <consortium name="The Broad Institute Genome Sequencing Center for Infectious Disease"/>
            <person name="Wu L."/>
            <person name="Ma J."/>
        </authorList>
    </citation>
    <scope>NUCLEOTIDE SEQUENCE [LARGE SCALE GENOMIC DNA]</scope>
    <source>
        <strain evidence="3">JCM 16953</strain>
    </source>
</reference>
<sequence length="228" mass="22696">MFSKLKGRMTYANVASTAALLIAIGGSGAAVAATLVPHNSVGSAQIINGSVKGRDIHPNAVGSIQAKDNALTGTDVADDSLTGSDVDENSLGQVPNANNANNANTATTANGLSSGAINSPSVFGTANLGIVRGYAWNNSASANADITNNGYTYNRSGGAVNVVHNSAGNYSITFTGLNLGGGNIVVSGYGGGAVWCKVGGWSSSTITVLCYNSAGTATDSDWTLAATD</sequence>
<keyword evidence="1" id="KW-0732">Signal</keyword>
<organism evidence="2 3">
    <name type="scientific">Nocardioides panacisoli</name>
    <dbReference type="NCBI Taxonomy" id="627624"/>
    <lineage>
        <taxon>Bacteria</taxon>
        <taxon>Bacillati</taxon>
        <taxon>Actinomycetota</taxon>
        <taxon>Actinomycetes</taxon>
        <taxon>Propionibacteriales</taxon>
        <taxon>Nocardioidaceae</taxon>
        <taxon>Nocardioides</taxon>
    </lineage>
</organism>
<dbReference type="EMBL" id="BAABAH010000019">
    <property type="protein sequence ID" value="GAA3833516.1"/>
    <property type="molecule type" value="Genomic_DNA"/>
</dbReference>
<protein>
    <submittedName>
        <fullName evidence="2">Uncharacterized protein</fullName>
    </submittedName>
</protein>
<accession>A0ABP7J313</accession>
<name>A0ABP7J313_9ACTN</name>
<gene>
    <name evidence="2" type="ORF">GCM10022242_38210</name>
</gene>
<evidence type="ECO:0000313" key="3">
    <source>
        <dbReference type="Proteomes" id="UP001501821"/>
    </source>
</evidence>